<gene>
    <name evidence="6" type="primary">LOC111316605</name>
</gene>
<evidence type="ECO:0000256" key="2">
    <source>
        <dbReference type="ARBA" id="ARBA00022821"/>
    </source>
</evidence>
<dbReference type="FunFam" id="1.10.10.10:FF:000322">
    <property type="entry name" value="Probable disease resistance protein At1g63360"/>
    <property type="match status" value="1"/>
</dbReference>
<dbReference type="InterPro" id="IPR055414">
    <property type="entry name" value="LRR_R13L4/SHOC2-like"/>
</dbReference>
<dbReference type="GO" id="GO:0098542">
    <property type="term" value="P:defense response to other organism"/>
    <property type="evidence" value="ECO:0007669"/>
    <property type="project" value="TreeGrafter"/>
</dbReference>
<dbReference type="GeneID" id="111316605"/>
<reference evidence="6" key="1">
    <citation type="submission" date="2025-08" db="UniProtKB">
        <authorList>
            <consortium name="RefSeq"/>
        </authorList>
    </citation>
    <scope>IDENTIFICATION</scope>
    <source>
        <tissue evidence="6">Fruit stalk</tissue>
    </source>
</reference>
<accession>A0A6P6BB80</accession>
<evidence type="ECO:0000259" key="4">
    <source>
        <dbReference type="Pfam" id="PF23598"/>
    </source>
</evidence>
<dbReference type="OrthoDB" id="5279713at2759"/>
<dbReference type="Pfam" id="PF23598">
    <property type="entry name" value="LRR_14"/>
    <property type="match status" value="1"/>
</dbReference>
<dbReference type="AlphaFoldDB" id="A0A6P6BB80"/>
<keyword evidence="1" id="KW-0677">Repeat</keyword>
<dbReference type="Pfam" id="PF23559">
    <property type="entry name" value="WHD_DRP"/>
    <property type="match status" value="1"/>
</dbReference>
<name>A0A6P6BB80_DURZI</name>
<dbReference type="PANTHER" id="PTHR23155">
    <property type="entry name" value="DISEASE RESISTANCE PROTEIN RP"/>
    <property type="match status" value="1"/>
</dbReference>
<dbReference type="PANTHER" id="PTHR23155:SF1205">
    <property type="entry name" value="DISEASE RESISTANCE PROTEIN RPM1"/>
    <property type="match status" value="1"/>
</dbReference>
<dbReference type="KEGG" id="dzi:111316605"/>
<dbReference type="GO" id="GO:0043531">
    <property type="term" value="F:ADP binding"/>
    <property type="evidence" value="ECO:0007669"/>
    <property type="project" value="InterPro"/>
</dbReference>
<dbReference type="InterPro" id="IPR058922">
    <property type="entry name" value="WHD_DRP"/>
</dbReference>
<dbReference type="Proteomes" id="UP000515121">
    <property type="component" value="Unplaced"/>
</dbReference>
<protein>
    <submittedName>
        <fullName evidence="6">Disease resistance protein RGA3</fullName>
    </submittedName>
</protein>
<dbReference type="PRINTS" id="PR00364">
    <property type="entry name" value="DISEASERSIST"/>
</dbReference>
<dbReference type="Gene3D" id="1.10.8.430">
    <property type="entry name" value="Helical domain of apoptotic protease-activating factors"/>
    <property type="match status" value="1"/>
</dbReference>
<feature type="domain" description="Disease resistance R13L4/SHOC-2-like LRR" evidence="4">
    <location>
        <begin position="255"/>
        <end position="449"/>
    </location>
</feature>
<evidence type="ECO:0000313" key="5">
    <source>
        <dbReference type="Proteomes" id="UP000515121"/>
    </source>
</evidence>
<evidence type="ECO:0000313" key="6">
    <source>
        <dbReference type="RefSeq" id="XP_022774351.1"/>
    </source>
</evidence>
<feature type="domain" description="Disease resistance protein winged helix" evidence="3">
    <location>
        <begin position="131"/>
        <end position="203"/>
    </location>
</feature>
<organism evidence="5 6">
    <name type="scientific">Durio zibethinus</name>
    <name type="common">Durian</name>
    <dbReference type="NCBI Taxonomy" id="66656"/>
    <lineage>
        <taxon>Eukaryota</taxon>
        <taxon>Viridiplantae</taxon>
        <taxon>Streptophyta</taxon>
        <taxon>Embryophyta</taxon>
        <taxon>Tracheophyta</taxon>
        <taxon>Spermatophyta</taxon>
        <taxon>Magnoliopsida</taxon>
        <taxon>eudicotyledons</taxon>
        <taxon>Gunneridae</taxon>
        <taxon>Pentapetalae</taxon>
        <taxon>rosids</taxon>
        <taxon>malvids</taxon>
        <taxon>Malvales</taxon>
        <taxon>Malvaceae</taxon>
        <taxon>Helicteroideae</taxon>
        <taxon>Durio</taxon>
    </lineage>
</organism>
<dbReference type="Gene3D" id="1.10.10.10">
    <property type="entry name" value="Winged helix-like DNA-binding domain superfamily/Winged helix DNA-binding domain"/>
    <property type="match status" value="1"/>
</dbReference>
<dbReference type="InterPro" id="IPR027417">
    <property type="entry name" value="P-loop_NTPase"/>
</dbReference>
<dbReference type="SUPFAM" id="SSF52540">
    <property type="entry name" value="P-loop containing nucleoside triphosphate hydrolases"/>
    <property type="match status" value="1"/>
</dbReference>
<evidence type="ECO:0000259" key="3">
    <source>
        <dbReference type="Pfam" id="PF23559"/>
    </source>
</evidence>
<dbReference type="Gene3D" id="3.80.10.10">
    <property type="entry name" value="Ribonuclease Inhibitor"/>
    <property type="match status" value="1"/>
</dbReference>
<keyword evidence="2" id="KW-0611">Plant defense</keyword>
<evidence type="ECO:0000256" key="1">
    <source>
        <dbReference type="ARBA" id="ARBA00022737"/>
    </source>
</evidence>
<dbReference type="RefSeq" id="XP_022774351.1">
    <property type="nucleotide sequence ID" value="XM_022918616.1"/>
</dbReference>
<sequence length="483" mass="55317">MSGSRILVTTRKKPVATGMGSCQVFHLEELSDEGCWLILSQLAYMGKGNELREKLEDIGREIAKKCKGLPLAAKTLGGLLREKNTRNEWQNILNSEIWKLKVAEKGIFRPLLLSYYDLPSEIRPCLLYCAIFPKDFDFWPTELIKHWMAHGYLNCKENLGMEEGKGGEYFNYLASRSFFQDYEKDEDGNVIECKMHDMVHDFVQYLTDEEIVAVEFDNSETVRLDLSSKKTHHLRVKISKEDQFPVSIKGIENLRSLLAGGQQCDVTGEALAAFFKGAKCLRLFEFAKEWYGHVNVKEIPNEIGKLIHLRYLNFCGCGNLKELPEEVCELHNLQYLNLDGCHNLEKLPDGMGKLINLRYFYSKYCFGLQYYPKGIGRLTSLRELIPIRARVDGKDAAKEFSVGDLENLDLLRGYLQIKVVGNVVDVGEVKRAKLHNKRHLDRLDLTHGEINPNGVIQALNLPPSFDISIVEVLRWISFKRRST</sequence>
<dbReference type="SUPFAM" id="SSF52058">
    <property type="entry name" value="L domain-like"/>
    <property type="match status" value="1"/>
</dbReference>
<keyword evidence="5" id="KW-1185">Reference proteome</keyword>
<dbReference type="InterPro" id="IPR044974">
    <property type="entry name" value="Disease_R_plants"/>
</dbReference>
<dbReference type="InterPro" id="IPR042197">
    <property type="entry name" value="Apaf_helical"/>
</dbReference>
<dbReference type="InterPro" id="IPR032675">
    <property type="entry name" value="LRR_dom_sf"/>
</dbReference>
<proteinExistence type="predicted"/>
<dbReference type="InterPro" id="IPR036388">
    <property type="entry name" value="WH-like_DNA-bd_sf"/>
</dbReference>